<evidence type="ECO:0000256" key="7">
    <source>
        <dbReference type="ARBA" id="ARBA00022989"/>
    </source>
</evidence>
<evidence type="ECO:0000256" key="10">
    <source>
        <dbReference type="SAM" id="MobiDB-lite"/>
    </source>
</evidence>
<evidence type="ECO:0000256" key="11">
    <source>
        <dbReference type="SAM" id="Phobius"/>
    </source>
</evidence>
<comment type="subcellular location">
    <subcellularLocation>
        <location evidence="1">Endomembrane system</location>
        <topology evidence="1">Multi-pass membrane protein</topology>
    </subcellularLocation>
    <subcellularLocation>
        <location evidence="3">Endoplasmic reticulum membrane</location>
    </subcellularLocation>
    <subcellularLocation>
        <location evidence="2">Nucleus envelope</location>
    </subcellularLocation>
</comment>
<feature type="transmembrane region" description="Helical" evidence="11">
    <location>
        <begin position="357"/>
        <end position="378"/>
    </location>
</feature>
<evidence type="ECO:0000256" key="1">
    <source>
        <dbReference type="ARBA" id="ARBA00004127"/>
    </source>
</evidence>
<feature type="compositionally biased region" description="Polar residues" evidence="10">
    <location>
        <begin position="113"/>
        <end position="123"/>
    </location>
</feature>
<dbReference type="GO" id="GO:0071763">
    <property type="term" value="P:nuclear membrane organization"/>
    <property type="evidence" value="ECO:0007669"/>
    <property type="project" value="TreeGrafter"/>
</dbReference>
<evidence type="ECO:0000256" key="9">
    <source>
        <dbReference type="ARBA" id="ARBA00023242"/>
    </source>
</evidence>
<dbReference type="GO" id="GO:0005789">
    <property type="term" value="C:endoplasmic reticulum membrane"/>
    <property type="evidence" value="ECO:0007669"/>
    <property type="project" value="UniProtKB-SubCell"/>
</dbReference>
<accession>A0A7S3LBY3</accession>
<feature type="transmembrane region" description="Helical" evidence="11">
    <location>
        <begin position="28"/>
        <end position="46"/>
    </location>
</feature>
<dbReference type="GO" id="GO:0005637">
    <property type="term" value="C:nuclear inner membrane"/>
    <property type="evidence" value="ECO:0007669"/>
    <property type="project" value="TreeGrafter"/>
</dbReference>
<gene>
    <name evidence="12" type="ORF">ACOF00016_LOCUS15510</name>
</gene>
<evidence type="ECO:0000256" key="3">
    <source>
        <dbReference type="ARBA" id="ARBA00004586"/>
    </source>
</evidence>
<protein>
    <submittedName>
        <fullName evidence="12">Uncharacterized protein</fullName>
    </submittedName>
</protein>
<dbReference type="PANTHER" id="PTHR13416">
    <property type="match status" value="1"/>
</dbReference>
<evidence type="ECO:0000256" key="6">
    <source>
        <dbReference type="ARBA" id="ARBA00022824"/>
    </source>
</evidence>
<dbReference type="InterPro" id="IPR012430">
    <property type="entry name" value="TMEM43_fam"/>
</dbReference>
<sequence>MADEEAGEGTFTQVTEEGYGERLKQSCAGMAIGVVLFFASFVVLVWNEGRTVKRARDIDEGRELVLDLNLTSVFANEDSRFNQQLVHITGDLSTPDALRDPIFGVGVPMAAMSDTNSTGNTTADLEDDENNSTATPPTQAPVALFDPDDAPLKLRRSVEMYQWIETSTTRKEKASNGKEQTITEYMYRRDWSSSLVNSDAFAQQSADRVNPKRFPFQAETWVADPIFLEELVVLSDPLVDRLNWYEAVDSVSIEAVVDEELVERLDVYRSNGFFYESNSTTNTTTTWSNPKVGDARITFSQLPPSTVSVIAAYDSTSNTLDNYVTSGGRNFLLMEQGNFTAEQIFQQAENENTTLAWILRFVGFFLMFLSCLCCNPWPRPWTSFPLWVTFWKVAWKIVSFQLLL</sequence>
<evidence type="ECO:0000313" key="12">
    <source>
        <dbReference type="EMBL" id="CAE0418641.1"/>
    </source>
</evidence>
<dbReference type="AlphaFoldDB" id="A0A7S3LBY3"/>
<evidence type="ECO:0000256" key="8">
    <source>
        <dbReference type="ARBA" id="ARBA00023136"/>
    </source>
</evidence>
<feature type="region of interest" description="Disordered" evidence="10">
    <location>
        <begin position="113"/>
        <end position="146"/>
    </location>
</feature>
<evidence type="ECO:0000256" key="5">
    <source>
        <dbReference type="ARBA" id="ARBA00022692"/>
    </source>
</evidence>
<keyword evidence="6" id="KW-0256">Endoplasmic reticulum</keyword>
<evidence type="ECO:0000256" key="4">
    <source>
        <dbReference type="ARBA" id="ARBA00006627"/>
    </source>
</evidence>
<keyword evidence="7 11" id="KW-1133">Transmembrane helix</keyword>
<keyword evidence="9" id="KW-0539">Nucleus</keyword>
<dbReference type="GO" id="GO:0006629">
    <property type="term" value="P:lipid metabolic process"/>
    <property type="evidence" value="ECO:0007669"/>
    <property type="project" value="TreeGrafter"/>
</dbReference>
<proteinExistence type="inferred from homology"/>
<dbReference type="PANTHER" id="PTHR13416:SF2">
    <property type="entry name" value="TRANSMEMBRANE PROTEIN 43"/>
    <property type="match status" value="1"/>
</dbReference>
<reference evidence="12" key="1">
    <citation type="submission" date="2021-01" db="EMBL/GenBank/DDBJ databases">
        <authorList>
            <person name="Corre E."/>
            <person name="Pelletier E."/>
            <person name="Niang G."/>
            <person name="Scheremetjew M."/>
            <person name="Finn R."/>
            <person name="Kale V."/>
            <person name="Holt S."/>
            <person name="Cochrane G."/>
            <person name="Meng A."/>
            <person name="Brown T."/>
            <person name="Cohen L."/>
        </authorList>
    </citation>
    <scope>NUCLEOTIDE SEQUENCE</scope>
    <source>
        <strain evidence="12">CCMP127</strain>
    </source>
</reference>
<keyword evidence="8 11" id="KW-0472">Membrane</keyword>
<comment type="similarity">
    <text evidence="4">Belongs to the TMEM43 family.</text>
</comment>
<evidence type="ECO:0000256" key="2">
    <source>
        <dbReference type="ARBA" id="ARBA00004259"/>
    </source>
</evidence>
<organism evidence="12">
    <name type="scientific">Amphora coffeiformis</name>
    <dbReference type="NCBI Taxonomy" id="265554"/>
    <lineage>
        <taxon>Eukaryota</taxon>
        <taxon>Sar</taxon>
        <taxon>Stramenopiles</taxon>
        <taxon>Ochrophyta</taxon>
        <taxon>Bacillariophyta</taxon>
        <taxon>Bacillariophyceae</taxon>
        <taxon>Bacillariophycidae</taxon>
        <taxon>Thalassiophysales</taxon>
        <taxon>Catenulaceae</taxon>
        <taxon>Amphora</taxon>
    </lineage>
</organism>
<dbReference type="EMBL" id="HBIM01020696">
    <property type="protein sequence ID" value="CAE0418641.1"/>
    <property type="molecule type" value="Transcribed_RNA"/>
</dbReference>
<name>A0A7S3LBY3_9STRA</name>
<dbReference type="Pfam" id="PF07787">
    <property type="entry name" value="TMEM43"/>
    <property type="match status" value="1"/>
</dbReference>
<keyword evidence="5 11" id="KW-0812">Transmembrane</keyword>